<feature type="compositionally biased region" description="Basic and acidic residues" evidence="1">
    <location>
        <begin position="309"/>
        <end position="321"/>
    </location>
</feature>
<dbReference type="InterPro" id="IPR011009">
    <property type="entry name" value="Kinase-like_dom_sf"/>
</dbReference>
<dbReference type="SUPFAM" id="SSF56112">
    <property type="entry name" value="Protein kinase-like (PK-like)"/>
    <property type="match status" value="1"/>
</dbReference>
<evidence type="ECO:0000313" key="3">
    <source>
        <dbReference type="Proteomes" id="UP001320420"/>
    </source>
</evidence>
<organism evidence="2 3">
    <name type="scientific">Diatrype stigma</name>
    <dbReference type="NCBI Taxonomy" id="117547"/>
    <lineage>
        <taxon>Eukaryota</taxon>
        <taxon>Fungi</taxon>
        <taxon>Dikarya</taxon>
        <taxon>Ascomycota</taxon>
        <taxon>Pezizomycotina</taxon>
        <taxon>Sordariomycetes</taxon>
        <taxon>Xylariomycetidae</taxon>
        <taxon>Xylariales</taxon>
        <taxon>Diatrypaceae</taxon>
        <taxon>Diatrype</taxon>
    </lineage>
</organism>
<sequence>MEPYRSYWKGNWDNIIRRWGATPPSEEMIRQYWEQEPAPGETLAPLMVSREIYIEAKQKWTSKFGAPDAFLALFGGETKIAHSSVSSAPYNGGDYAEPPLIGLSWNQILQLYPNLAGGQNIQFTETYRKAISAVYAVQHGQQLEIDGFQINAGIVNRPASSETVNSAVPETTFSDSKGGQEIDRMGMYTDPTLGPGEYHKTWQDAAGNLCEVFRMREEKVAQLSDLVRKMLRYDPKERIDTGTALKHEFFERDIEQDQAIAPKSDKDHPENESSGGGASKGAARTVATDADDGRAEGARKRLRRSARLAKGERVEESTDKS</sequence>
<dbReference type="AlphaFoldDB" id="A0AAN9ULS6"/>
<dbReference type="Proteomes" id="UP001320420">
    <property type="component" value="Unassembled WGS sequence"/>
</dbReference>
<reference evidence="2 3" key="1">
    <citation type="submission" date="2024-02" db="EMBL/GenBank/DDBJ databases">
        <title>De novo assembly and annotation of 12 fungi associated with fruit tree decline syndrome in Ontario, Canada.</title>
        <authorList>
            <person name="Sulman M."/>
            <person name="Ellouze W."/>
            <person name="Ilyukhin E."/>
        </authorList>
    </citation>
    <scope>NUCLEOTIDE SEQUENCE [LARGE SCALE GENOMIC DNA]</scope>
    <source>
        <strain evidence="2 3">M11/M66-122</strain>
    </source>
</reference>
<accession>A0AAN9ULS6</accession>
<protein>
    <recommendedName>
        <fullName evidence="4">Protein kinase domain-containing protein</fullName>
    </recommendedName>
</protein>
<evidence type="ECO:0000313" key="2">
    <source>
        <dbReference type="EMBL" id="KAK7745703.1"/>
    </source>
</evidence>
<keyword evidence="3" id="KW-1185">Reference proteome</keyword>
<gene>
    <name evidence="2" type="ORF">SLS62_009669</name>
</gene>
<comment type="caution">
    <text evidence="2">The sequence shown here is derived from an EMBL/GenBank/DDBJ whole genome shotgun (WGS) entry which is preliminary data.</text>
</comment>
<name>A0AAN9ULS6_9PEZI</name>
<feature type="region of interest" description="Disordered" evidence="1">
    <location>
        <begin position="257"/>
        <end position="321"/>
    </location>
</feature>
<evidence type="ECO:0000256" key="1">
    <source>
        <dbReference type="SAM" id="MobiDB-lite"/>
    </source>
</evidence>
<dbReference type="EMBL" id="JAKJXP020000105">
    <property type="protein sequence ID" value="KAK7745703.1"/>
    <property type="molecule type" value="Genomic_DNA"/>
</dbReference>
<dbReference type="Gene3D" id="1.10.510.10">
    <property type="entry name" value="Transferase(Phosphotransferase) domain 1"/>
    <property type="match status" value="1"/>
</dbReference>
<proteinExistence type="predicted"/>
<evidence type="ECO:0008006" key="4">
    <source>
        <dbReference type="Google" id="ProtNLM"/>
    </source>
</evidence>